<dbReference type="Gene3D" id="3.30.230.70">
    <property type="entry name" value="GHMP Kinase, N-terminal domain"/>
    <property type="match status" value="1"/>
</dbReference>
<keyword evidence="4" id="KW-0271">Exosome</keyword>
<reference evidence="8" key="1">
    <citation type="submission" date="2013-12" db="EMBL/GenBank/DDBJ databases">
        <authorList>
            <person name="Genoscope - CEA"/>
        </authorList>
    </citation>
    <scope>NUCLEOTIDE SEQUENCE</scope>
    <source>
        <strain evidence="8">CBS 1993</strain>
    </source>
</reference>
<feature type="domain" description="Exoribonuclease phosphorolytic" evidence="6">
    <location>
        <begin position="5"/>
        <end position="126"/>
    </location>
</feature>
<gene>
    <name evidence="8" type="ORF">KUCA_T00001670001</name>
</gene>
<dbReference type="Proteomes" id="UP000019384">
    <property type="component" value="Unassembled WGS sequence"/>
</dbReference>
<dbReference type="PANTHER" id="PTHR11953:SF1">
    <property type="entry name" value="EXOSOME COMPLEX COMPONENT RRP46"/>
    <property type="match status" value="1"/>
</dbReference>
<dbReference type="CDD" id="cd11372">
    <property type="entry name" value="RNase_PH_RRP46"/>
    <property type="match status" value="1"/>
</dbReference>
<dbReference type="GO" id="GO:0071042">
    <property type="term" value="P:nuclear polyadenylation-dependent mRNA catabolic process"/>
    <property type="evidence" value="ECO:0007669"/>
    <property type="project" value="EnsemblFungi"/>
</dbReference>
<comment type="similarity">
    <text evidence="2">Belongs to the RNase PH family.</text>
</comment>
<dbReference type="STRING" id="1382522.W6MUK2"/>
<dbReference type="InterPro" id="IPR001247">
    <property type="entry name" value="ExoRNase_PH_dom1"/>
</dbReference>
<evidence type="ECO:0000256" key="5">
    <source>
        <dbReference type="ARBA" id="ARBA00023242"/>
    </source>
</evidence>
<evidence type="ECO:0000259" key="7">
    <source>
        <dbReference type="Pfam" id="PF03725"/>
    </source>
</evidence>
<dbReference type="GO" id="GO:0003723">
    <property type="term" value="F:RNA binding"/>
    <property type="evidence" value="ECO:0007669"/>
    <property type="project" value="TreeGrafter"/>
</dbReference>
<dbReference type="InterPro" id="IPR027408">
    <property type="entry name" value="PNPase/RNase_PH_dom_sf"/>
</dbReference>
<dbReference type="GO" id="GO:0071051">
    <property type="term" value="P:poly(A)-dependent snoRNA 3'-end processing"/>
    <property type="evidence" value="ECO:0007669"/>
    <property type="project" value="TreeGrafter"/>
</dbReference>
<keyword evidence="5" id="KW-0539">Nucleus</keyword>
<evidence type="ECO:0000313" key="9">
    <source>
        <dbReference type="Proteomes" id="UP000019384"/>
    </source>
</evidence>
<proteinExistence type="inferred from homology"/>
<accession>W6MUK2</accession>
<dbReference type="AlphaFoldDB" id="W6MUK2"/>
<dbReference type="PANTHER" id="PTHR11953">
    <property type="entry name" value="EXOSOME COMPLEX COMPONENT"/>
    <property type="match status" value="1"/>
</dbReference>
<dbReference type="Pfam" id="PF01138">
    <property type="entry name" value="RNase_PH"/>
    <property type="match status" value="1"/>
</dbReference>
<dbReference type="SUPFAM" id="SSF54211">
    <property type="entry name" value="Ribosomal protein S5 domain 2-like"/>
    <property type="match status" value="1"/>
</dbReference>
<dbReference type="InterPro" id="IPR015847">
    <property type="entry name" value="ExoRNase_PH_dom2"/>
</dbReference>
<dbReference type="InterPro" id="IPR050080">
    <property type="entry name" value="RNase_PH"/>
</dbReference>
<evidence type="ECO:0000256" key="4">
    <source>
        <dbReference type="ARBA" id="ARBA00022835"/>
    </source>
</evidence>
<feature type="domain" description="Exoribonuclease phosphorolytic" evidence="7">
    <location>
        <begin position="144"/>
        <end position="199"/>
    </location>
</feature>
<evidence type="ECO:0000256" key="2">
    <source>
        <dbReference type="ARBA" id="ARBA00006678"/>
    </source>
</evidence>
<dbReference type="EMBL" id="HG793126">
    <property type="protein sequence ID" value="CDK25700.1"/>
    <property type="molecule type" value="Genomic_DNA"/>
</dbReference>
<keyword evidence="3" id="KW-0698">rRNA processing</keyword>
<dbReference type="RefSeq" id="XP_022457711.1">
    <property type="nucleotide sequence ID" value="XM_022603873.1"/>
</dbReference>
<dbReference type="GO" id="GO:0000467">
    <property type="term" value="P:exonucleolytic trimming to generate mature 3'-end of 5.8S rRNA from tricistronic rRNA transcript (SSU-rRNA, 5.8S rRNA, LSU-rRNA)"/>
    <property type="evidence" value="ECO:0007669"/>
    <property type="project" value="EnsemblFungi"/>
</dbReference>
<dbReference type="OrthoDB" id="27298at2759"/>
<dbReference type="HOGENOM" id="CLU_063514_2_1_1"/>
<organism evidence="8 9">
    <name type="scientific">Kuraishia capsulata CBS 1993</name>
    <dbReference type="NCBI Taxonomy" id="1382522"/>
    <lineage>
        <taxon>Eukaryota</taxon>
        <taxon>Fungi</taxon>
        <taxon>Dikarya</taxon>
        <taxon>Ascomycota</taxon>
        <taxon>Saccharomycotina</taxon>
        <taxon>Pichiomycetes</taxon>
        <taxon>Pichiales</taxon>
        <taxon>Pichiaceae</taxon>
        <taxon>Kuraishia</taxon>
    </lineage>
</organism>
<dbReference type="GeneID" id="34519099"/>
<protein>
    <submittedName>
        <fullName evidence="8">Uncharacterized protein</fullName>
    </submittedName>
</protein>
<dbReference type="GO" id="GO:0000176">
    <property type="term" value="C:nuclear exosome (RNase complex)"/>
    <property type="evidence" value="ECO:0007669"/>
    <property type="project" value="EnsemblFungi"/>
</dbReference>
<dbReference type="SUPFAM" id="SSF55666">
    <property type="entry name" value="Ribonuclease PH domain 2-like"/>
    <property type="match status" value="1"/>
</dbReference>
<dbReference type="GO" id="GO:0071028">
    <property type="term" value="P:nuclear mRNA surveillance"/>
    <property type="evidence" value="ECO:0007669"/>
    <property type="project" value="TreeGrafter"/>
</dbReference>
<dbReference type="GO" id="GO:0000177">
    <property type="term" value="C:cytoplasmic exosome (RNase complex)"/>
    <property type="evidence" value="ECO:0007669"/>
    <property type="project" value="EnsemblFungi"/>
</dbReference>
<evidence type="ECO:0000256" key="1">
    <source>
        <dbReference type="ARBA" id="ARBA00004123"/>
    </source>
</evidence>
<dbReference type="GO" id="GO:0034475">
    <property type="term" value="P:U4 snRNA 3'-end processing"/>
    <property type="evidence" value="ECO:0007669"/>
    <property type="project" value="TreeGrafter"/>
</dbReference>
<evidence type="ECO:0000256" key="3">
    <source>
        <dbReference type="ARBA" id="ARBA00022552"/>
    </source>
</evidence>
<dbReference type="GO" id="GO:0071035">
    <property type="term" value="P:nuclear polyadenylation-dependent rRNA catabolic process"/>
    <property type="evidence" value="ECO:0007669"/>
    <property type="project" value="EnsemblFungi"/>
</dbReference>
<sequence length="224" mass="24271">MTTSFNAELGILDRVDGSASYKFGATSLICSVSGPIEAKARQELPTSAALEVTIRPDVGVSSTREKLTEDKLKSVLGSVISTFLYPRQLIQVVVQILDAGEAPCYVVRELVGCINACYLALIDAKVGISESFYAKCVAIEQNTGKLILDPTDRDLTSSKSHHAVCFSLGNGKSKSLLYSESFGQFTEEELLKVLDFAAEAIEQENIGVRKVISEAVSNDYVWMS</sequence>
<reference evidence="8" key="2">
    <citation type="submission" date="2014-02" db="EMBL/GenBank/DDBJ databases">
        <title>Complete DNA sequence of /Kuraishia capsulata/ illustrates novel genomic features among budding yeasts (/Saccharomycotina/).</title>
        <authorList>
            <person name="Morales L."/>
            <person name="Noel B."/>
            <person name="Porcel B."/>
            <person name="Marcet-Houben M."/>
            <person name="Hullo M-F."/>
            <person name="Sacerdot C."/>
            <person name="Tekaia F."/>
            <person name="Leh-Louis V."/>
            <person name="Despons L."/>
            <person name="Khanna V."/>
            <person name="Aury J-M."/>
            <person name="Barbe V."/>
            <person name="Couloux A."/>
            <person name="Labadie K."/>
            <person name="Pelletier E."/>
            <person name="Souciet J-L."/>
            <person name="Boekhout T."/>
            <person name="Gabaldon T."/>
            <person name="Wincker P."/>
            <person name="Dujon B."/>
        </authorList>
    </citation>
    <scope>NUCLEOTIDE SEQUENCE</scope>
    <source>
        <strain evidence="8">CBS 1993</strain>
    </source>
</reference>
<dbReference type="GO" id="GO:0005730">
    <property type="term" value="C:nucleolus"/>
    <property type="evidence" value="ECO:0007669"/>
    <property type="project" value="EnsemblFungi"/>
</dbReference>
<dbReference type="Pfam" id="PF03725">
    <property type="entry name" value="RNase_PH_C"/>
    <property type="match status" value="1"/>
</dbReference>
<evidence type="ECO:0000313" key="8">
    <source>
        <dbReference type="EMBL" id="CDK25700.1"/>
    </source>
</evidence>
<dbReference type="InterPro" id="IPR020568">
    <property type="entry name" value="Ribosomal_Su5_D2-typ_SF"/>
</dbReference>
<keyword evidence="9" id="KW-1185">Reference proteome</keyword>
<comment type="subcellular location">
    <subcellularLocation>
        <location evidence="1">Nucleus</location>
    </subcellularLocation>
</comment>
<name>W6MUK2_9ASCO</name>
<dbReference type="InterPro" id="IPR036345">
    <property type="entry name" value="ExoRNase_PH_dom2_sf"/>
</dbReference>
<evidence type="ECO:0000259" key="6">
    <source>
        <dbReference type="Pfam" id="PF01138"/>
    </source>
</evidence>
<dbReference type="GO" id="GO:0071038">
    <property type="term" value="P:TRAMP-dependent tRNA surveillance pathway"/>
    <property type="evidence" value="ECO:0007669"/>
    <property type="project" value="EnsemblFungi"/>
</dbReference>
<dbReference type="GO" id="GO:0016075">
    <property type="term" value="P:rRNA catabolic process"/>
    <property type="evidence" value="ECO:0007669"/>
    <property type="project" value="TreeGrafter"/>
</dbReference>